<evidence type="ECO:0000313" key="3">
    <source>
        <dbReference type="Proteomes" id="UP001597055"/>
    </source>
</evidence>
<accession>A0ABW3AEZ9</accession>
<gene>
    <name evidence="2" type="ORF">ACFQ0P_03960</name>
</gene>
<evidence type="ECO:0000313" key="2">
    <source>
        <dbReference type="EMBL" id="MFD0789543.1"/>
    </source>
</evidence>
<reference evidence="3" key="1">
    <citation type="journal article" date="2019" name="Int. J. Syst. Evol. Microbiol.">
        <title>The Global Catalogue of Microorganisms (GCM) 10K type strain sequencing project: providing services to taxonomists for standard genome sequencing and annotation.</title>
        <authorList>
            <consortium name="The Broad Institute Genomics Platform"/>
            <consortium name="The Broad Institute Genome Sequencing Center for Infectious Disease"/>
            <person name="Wu L."/>
            <person name="Ma J."/>
        </authorList>
    </citation>
    <scope>NUCLEOTIDE SEQUENCE [LARGE SCALE GENOMIC DNA]</scope>
    <source>
        <strain evidence="3">CCUG 54523</strain>
    </source>
</reference>
<dbReference type="HAMAP" id="MF_00775">
    <property type="entry name" value="UPF0311"/>
    <property type="match status" value="1"/>
</dbReference>
<evidence type="ECO:0000256" key="1">
    <source>
        <dbReference type="HAMAP-Rule" id="MF_00775"/>
    </source>
</evidence>
<dbReference type="EMBL" id="JBHTII010000001">
    <property type="protein sequence ID" value="MFD0789543.1"/>
    <property type="molecule type" value="Genomic_DNA"/>
</dbReference>
<organism evidence="2 3">
    <name type="scientific">Microbacterium insulae</name>
    <dbReference type="NCBI Taxonomy" id="483014"/>
    <lineage>
        <taxon>Bacteria</taxon>
        <taxon>Bacillati</taxon>
        <taxon>Actinomycetota</taxon>
        <taxon>Actinomycetes</taxon>
        <taxon>Micrococcales</taxon>
        <taxon>Microbacteriaceae</taxon>
        <taxon>Microbacterium</taxon>
    </lineage>
</organism>
<comment type="similarity">
    <text evidence="1">Belongs to the UPF0311 family.</text>
</comment>
<protein>
    <recommendedName>
        <fullName evidence="1">UPF0311 protein ACFQ0P_03960</fullName>
    </recommendedName>
</protein>
<dbReference type="PANTHER" id="PTHR37315:SF1">
    <property type="entry name" value="UPF0311 PROTEIN BLR7842"/>
    <property type="match status" value="1"/>
</dbReference>
<sequence length="155" mass="16227">MSAPPAVPGLAPAFDVVVRLGPLDDYGITRAGHRRVIPIVGGEISGALEATILPGGADWQVVRPDGALEIDGRYSARTSAGELLYLQVAGVRSGPPDVLAALLAGESVAPDAYYFRTSVRIETSAPAHADLEHAIFVASCVREAASVRYTAYRVT</sequence>
<dbReference type="InterPro" id="IPR020915">
    <property type="entry name" value="UPF0311"/>
</dbReference>
<dbReference type="PANTHER" id="PTHR37315">
    <property type="entry name" value="UPF0311 PROTEIN BLR7842"/>
    <property type="match status" value="1"/>
</dbReference>
<dbReference type="RefSeq" id="WP_204980615.1">
    <property type="nucleotide sequence ID" value="NZ_JBHTII010000001.1"/>
</dbReference>
<dbReference type="Proteomes" id="UP001597055">
    <property type="component" value="Unassembled WGS sequence"/>
</dbReference>
<dbReference type="Pfam" id="PF11578">
    <property type="entry name" value="DUF3237"/>
    <property type="match status" value="1"/>
</dbReference>
<proteinExistence type="inferred from homology"/>
<comment type="caution">
    <text evidence="2">The sequence shown here is derived from an EMBL/GenBank/DDBJ whole genome shotgun (WGS) entry which is preliminary data.</text>
</comment>
<dbReference type="Gene3D" id="2.40.160.20">
    <property type="match status" value="1"/>
</dbReference>
<keyword evidence="3" id="KW-1185">Reference proteome</keyword>
<name>A0ABW3AEZ9_9MICO</name>